<dbReference type="AlphaFoldDB" id="A0A6N2ZUE6"/>
<name>A0A6N2ZUE6_9ACTN</name>
<keyword evidence="1" id="KW-1133">Transmembrane helix</keyword>
<gene>
    <name evidence="2" type="primary">dauA</name>
    <name evidence="2" type="ORF">CALFYP39_00665</name>
</gene>
<feature type="transmembrane region" description="Helical" evidence="1">
    <location>
        <begin position="20"/>
        <end position="50"/>
    </location>
</feature>
<proteinExistence type="predicted"/>
<evidence type="ECO:0000256" key="1">
    <source>
        <dbReference type="SAM" id="Phobius"/>
    </source>
</evidence>
<sequence length="69" mass="7660">MSGWRSLAHLCRTASRGSVVALLLTFALTIVFDLVTAIGVGMVITVVLFMKMVSEETEVRGWKYYCDES</sequence>
<organism evidence="2">
    <name type="scientific">Collinsella aerofaciens</name>
    <dbReference type="NCBI Taxonomy" id="74426"/>
    <lineage>
        <taxon>Bacteria</taxon>
        <taxon>Bacillati</taxon>
        <taxon>Actinomycetota</taxon>
        <taxon>Coriobacteriia</taxon>
        <taxon>Coriobacteriales</taxon>
        <taxon>Coriobacteriaceae</taxon>
        <taxon>Collinsella</taxon>
    </lineage>
</organism>
<dbReference type="EMBL" id="CACRTW010000007">
    <property type="protein sequence ID" value="VYT81608.1"/>
    <property type="molecule type" value="Genomic_DNA"/>
</dbReference>
<keyword evidence="1" id="KW-0472">Membrane</keyword>
<protein>
    <submittedName>
        <fullName evidence="2">C4-dicarboxylic acid transporter DauA</fullName>
    </submittedName>
</protein>
<keyword evidence="1" id="KW-0812">Transmembrane</keyword>
<reference evidence="2" key="1">
    <citation type="submission" date="2019-11" db="EMBL/GenBank/DDBJ databases">
        <authorList>
            <person name="Feng L."/>
        </authorList>
    </citation>
    <scope>NUCLEOTIDE SEQUENCE</scope>
    <source>
        <strain evidence="2">CaerofaciensLFYP39</strain>
    </source>
</reference>
<evidence type="ECO:0000313" key="2">
    <source>
        <dbReference type="EMBL" id="VYT81608.1"/>
    </source>
</evidence>
<accession>A0A6N2ZUE6</accession>